<accession>A0ABU3VMD5</accession>
<feature type="repeat" description="ANK" evidence="3">
    <location>
        <begin position="502"/>
        <end position="526"/>
    </location>
</feature>
<dbReference type="RefSeq" id="WP_318784966.1">
    <property type="nucleotide sequence ID" value="NZ_JAWDKC010000003.1"/>
</dbReference>
<evidence type="ECO:0008006" key="6">
    <source>
        <dbReference type="Google" id="ProtNLM"/>
    </source>
</evidence>
<dbReference type="InterPro" id="IPR002110">
    <property type="entry name" value="Ankyrin_rpt"/>
</dbReference>
<evidence type="ECO:0000313" key="4">
    <source>
        <dbReference type="EMBL" id="MDV0444568.1"/>
    </source>
</evidence>
<keyword evidence="2 3" id="KW-0040">ANK repeat</keyword>
<dbReference type="SMART" id="SM00248">
    <property type="entry name" value="ANK"/>
    <property type="match status" value="9"/>
</dbReference>
<organism evidence="4 5">
    <name type="scientific">Methanimicrococcus hacksteinii</name>
    <dbReference type="NCBI Taxonomy" id="3028293"/>
    <lineage>
        <taxon>Archaea</taxon>
        <taxon>Methanobacteriati</taxon>
        <taxon>Methanobacteriota</taxon>
        <taxon>Stenosarchaea group</taxon>
        <taxon>Methanomicrobia</taxon>
        <taxon>Methanosarcinales</taxon>
        <taxon>Methanosarcinaceae</taxon>
        <taxon>Methanimicrococcus</taxon>
    </lineage>
</organism>
<dbReference type="InterPro" id="IPR036770">
    <property type="entry name" value="Ankyrin_rpt-contain_sf"/>
</dbReference>
<sequence length="526" mass="57047">MACNEIFNYYFNRGSLSREALVAFCQTADVNERDSSGNTPLHVAVSFADVELIEIFLANGADPNAADRYGGTPLDSLGKTARVTQRPPPGNMYKATVLLLDAKANPHKKDETAKTCYLHAARDGNWELVQAFCDKGTRLKGTDDDGENGLHIAAYSARRAVDKIKTAQKFIDQKKAEIAESKNTSPRSMEELEREMENAQNFLEDFFKTVKAFMDAGVDPEDINNNGQKPIEIAKSSGANKIAALLDGSYTEGGEDSGDAELKAKAGGMSLHEAVINKDLEAVRSVIALGADVNEISDEARFKGMTPLAVAARVIHTECMEILLAAGADPNFKDGNGMTAVAYMFSYITMINVHQDVFIENKAPKAVQMLVDAGWDINDTADDNLNTVLTAACLSPNRSPGYNHLVLRNILVDELLRRGADVNAANKDGQTALMGVCLLEFNEIEPVLLSLLEAGARTDAADRGGNTPLMYAACNSNKLDAKRIADILFDFGGTRPEAVNNDGKTALDYAAERDNEMLVKFLLSKM</sequence>
<dbReference type="PRINTS" id="PR01415">
    <property type="entry name" value="ANKYRIN"/>
</dbReference>
<gene>
    <name evidence="4" type="ORF">MmiAt1_00960</name>
</gene>
<dbReference type="PANTHER" id="PTHR24126">
    <property type="entry name" value="ANKYRIN REPEAT, PH AND SEC7 DOMAIN CONTAINING PROTEIN SECG-RELATED"/>
    <property type="match status" value="1"/>
</dbReference>
<dbReference type="Pfam" id="PF13857">
    <property type="entry name" value="Ank_5"/>
    <property type="match status" value="1"/>
</dbReference>
<dbReference type="Gene3D" id="1.25.40.20">
    <property type="entry name" value="Ankyrin repeat-containing domain"/>
    <property type="match status" value="5"/>
</dbReference>
<feature type="repeat" description="ANK" evidence="3">
    <location>
        <begin position="36"/>
        <end position="68"/>
    </location>
</feature>
<evidence type="ECO:0000256" key="1">
    <source>
        <dbReference type="ARBA" id="ARBA00022737"/>
    </source>
</evidence>
<dbReference type="EMBL" id="JAWDKC010000003">
    <property type="protein sequence ID" value="MDV0444568.1"/>
    <property type="molecule type" value="Genomic_DNA"/>
</dbReference>
<comment type="caution">
    <text evidence="4">The sequence shown here is derived from an EMBL/GenBank/DDBJ whole genome shotgun (WGS) entry which is preliminary data.</text>
</comment>
<evidence type="ECO:0000256" key="2">
    <source>
        <dbReference type="ARBA" id="ARBA00023043"/>
    </source>
</evidence>
<dbReference type="PANTHER" id="PTHR24126:SF14">
    <property type="entry name" value="ANK_REP_REGION DOMAIN-CONTAINING PROTEIN"/>
    <property type="match status" value="1"/>
</dbReference>
<feature type="repeat" description="ANK" evidence="3">
    <location>
        <begin position="266"/>
        <end position="298"/>
    </location>
</feature>
<keyword evidence="1" id="KW-0677">Repeat</keyword>
<name>A0ABU3VMD5_9EURY</name>
<dbReference type="SUPFAM" id="SSF48403">
    <property type="entry name" value="Ankyrin repeat"/>
    <property type="match status" value="2"/>
</dbReference>
<proteinExistence type="predicted"/>
<dbReference type="Pfam" id="PF12796">
    <property type="entry name" value="Ank_2"/>
    <property type="match status" value="2"/>
</dbReference>
<dbReference type="PROSITE" id="PS50297">
    <property type="entry name" value="ANK_REP_REGION"/>
    <property type="match status" value="4"/>
</dbReference>
<dbReference type="PROSITE" id="PS50088">
    <property type="entry name" value="ANK_REPEAT"/>
    <property type="match status" value="4"/>
</dbReference>
<feature type="repeat" description="ANK" evidence="3">
    <location>
        <begin position="303"/>
        <end position="335"/>
    </location>
</feature>
<evidence type="ECO:0000256" key="3">
    <source>
        <dbReference type="PROSITE-ProRule" id="PRU00023"/>
    </source>
</evidence>
<protein>
    <recommendedName>
        <fullName evidence="6">Ankyrin repeat protein</fullName>
    </recommendedName>
</protein>
<keyword evidence="5" id="KW-1185">Reference proteome</keyword>
<reference evidence="4 5" key="1">
    <citation type="submission" date="2023-06" db="EMBL/GenBank/DDBJ databases">
        <title>Genome sequence of Methanimicrococcus sp. At1.</title>
        <authorList>
            <person name="Protasov E."/>
            <person name="Platt K."/>
            <person name="Poehlein A."/>
            <person name="Daniel R."/>
            <person name="Brune A."/>
        </authorList>
    </citation>
    <scope>NUCLEOTIDE SEQUENCE [LARGE SCALE GENOMIC DNA]</scope>
    <source>
        <strain evidence="4 5">At1</strain>
    </source>
</reference>
<evidence type="ECO:0000313" key="5">
    <source>
        <dbReference type="Proteomes" id="UP001272052"/>
    </source>
</evidence>
<dbReference type="Proteomes" id="UP001272052">
    <property type="component" value="Unassembled WGS sequence"/>
</dbReference>